<accession>A0A8I1LV37</accession>
<gene>
    <name evidence="1" type="ORF">JDW19_09230</name>
</gene>
<name>A0A8I1LV37_PAEPO</name>
<proteinExistence type="predicted"/>
<dbReference type="Proteomes" id="UP000650605">
    <property type="component" value="Unassembled WGS sequence"/>
</dbReference>
<protein>
    <submittedName>
        <fullName evidence="1">Uncharacterized protein</fullName>
    </submittedName>
</protein>
<evidence type="ECO:0000313" key="2">
    <source>
        <dbReference type="Proteomes" id="UP000650605"/>
    </source>
</evidence>
<dbReference type="EMBL" id="JAEHFQ010000004">
    <property type="protein sequence ID" value="MBM0633312.1"/>
    <property type="molecule type" value="Genomic_DNA"/>
</dbReference>
<organism evidence="1 2">
    <name type="scientific">Paenibacillus polymyxa</name>
    <name type="common">Bacillus polymyxa</name>
    <dbReference type="NCBI Taxonomy" id="1406"/>
    <lineage>
        <taxon>Bacteria</taxon>
        <taxon>Bacillati</taxon>
        <taxon>Bacillota</taxon>
        <taxon>Bacilli</taxon>
        <taxon>Bacillales</taxon>
        <taxon>Paenibacillaceae</taxon>
        <taxon>Paenibacillus</taxon>
    </lineage>
</organism>
<reference evidence="1" key="1">
    <citation type="submission" date="2020-12" db="EMBL/GenBank/DDBJ databases">
        <title>Paenibacillus polymyxa LMG 27872: a double-edged sword.</title>
        <authorList>
            <person name="Langendries S."/>
            <person name="Garcia Mendez S."/>
            <person name="Beirinckx S."/>
            <person name="Viaene T."/>
            <person name="Baeyen S."/>
            <person name="Goeminne G."/>
            <person name="Willems A."/>
            <person name="Debode J."/>
            <person name="Goormachtig S."/>
        </authorList>
    </citation>
    <scope>NUCLEOTIDE SEQUENCE</scope>
    <source>
        <strain evidence="1">LMG 27872</strain>
    </source>
</reference>
<dbReference type="AlphaFoldDB" id="A0A8I1LV37"/>
<evidence type="ECO:0000313" key="1">
    <source>
        <dbReference type="EMBL" id="MBM0633312.1"/>
    </source>
</evidence>
<comment type="caution">
    <text evidence="1">The sequence shown here is derived from an EMBL/GenBank/DDBJ whole genome shotgun (WGS) entry which is preliminary data.</text>
</comment>
<sequence length="50" mass="6051">MNIYLIMDMFKVALQLEEPWKLTHIEFDNLDQAWHLHLDFERGAMFACPQ</sequence>